<dbReference type="AlphaFoldDB" id="A0A6A5XCE8"/>
<evidence type="ECO:0000313" key="2">
    <source>
        <dbReference type="EMBL" id="KAF2010496.1"/>
    </source>
</evidence>
<keyword evidence="3" id="KW-1185">Reference proteome</keyword>
<dbReference type="RefSeq" id="XP_033378835.1">
    <property type="nucleotide sequence ID" value="XM_033534450.1"/>
</dbReference>
<proteinExistence type="predicted"/>
<reference evidence="2" key="1">
    <citation type="journal article" date="2020" name="Stud. Mycol.">
        <title>101 Dothideomycetes genomes: a test case for predicting lifestyles and emergence of pathogens.</title>
        <authorList>
            <person name="Haridas S."/>
            <person name="Albert R."/>
            <person name="Binder M."/>
            <person name="Bloem J."/>
            <person name="Labutti K."/>
            <person name="Salamov A."/>
            <person name="Andreopoulos B."/>
            <person name="Baker S."/>
            <person name="Barry K."/>
            <person name="Bills G."/>
            <person name="Bluhm B."/>
            <person name="Cannon C."/>
            <person name="Castanera R."/>
            <person name="Culley D."/>
            <person name="Daum C."/>
            <person name="Ezra D."/>
            <person name="Gonzalez J."/>
            <person name="Henrissat B."/>
            <person name="Kuo A."/>
            <person name="Liang C."/>
            <person name="Lipzen A."/>
            <person name="Lutzoni F."/>
            <person name="Magnuson J."/>
            <person name="Mondo S."/>
            <person name="Nolan M."/>
            <person name="Ohm R."/>
            <person name="Pangilinan J."/>
            <person name="Park H.-J."/>
            <person name="Ramirez L."/>
            <person name="Alfaro M."/>
            <person name="Sun H."/>
            <person name="Tritt A."/>
            <person name="Yoshinaga Y."/>
            <person name="Zwiers L.-H."/>
            <person name="Turgeon B."/>
            <person name="Goodwin S."/>
            <person name="Spatafora J."/>
            <person name="Crous P."/>
            <person name="Grigoriev I."/>
        </authorList>
    </citation>
    <scope>NUCLEOTIDE SEQUENCE</scope>
    <source>
        <strain evidence="2">CBS 175.79</strain>
    </source>
</reference>
<keyword evidence="1" id="KW-1133">Transmembrane helix</keyword>
<organism evidence="2 3">
    <name type="scientific">Aaosphaeria arxii CBS 175.79</name>
    <dbReference type="NCBI Taxonomy" id="1450172"/>
    <lineage>
        <taxon>Eukaryota</taxon>
        <taxon>Fungi</taxon>
        <taxon>Dikarya</taxon>
        <taxon>Ascomycota</taxon>
        <taxon>Pezizomycotina</taxon>
        <taxon>Dothideomycetes</taxon>
        <taxon>Pleosporomycetidae</taxon>
        <taxon>Pleosporales</taxon>
        <taxon>Pleosporales incertae sedis</taxon>
        <taxon>Aaosphaeria</taxon>
    </lineage>
</organism>
<evidence type="ECO:0000313" key="3">
    <source>
        <dbReference type="Proteomes" id="UP000799778"/>
    </source>
</evidence>
<evidence type="ECO:0000256" key="1">
    <source>
        <dbReference type="SAM" id="Phobius"/>
    </source>
</evidence>
<keyword evidence="1" id="KW-0472">Membrane</keyword>
<name>A0A6A5XCE8_9PLEO</name>
<feature type="transmembrane region" description="Helical" evidence="1">
    <location>
        <begin position="17"/>
        <end position="36"/>
    </location>
</feature>
<sequence>MSSYAGTRPWVSRGRVLVLRLFPFWLSYNFIFFFGFNDRTGLGEKANWGHPKLSCQL</sequence>
<gene>
    <name evidence="2" type="ORF">BU24DRAFT_59371</name>
</gene>
<dbReference type="Proteomes" id="UP000799778">
    <property type="component" value="Unassembled WGS sequence"/>
</dbReference>
<dbReference type="GeneID" id="54291847"/>
<dbReference type="EMBL" id="ML978076">
    <property type="protein sequence ID" value="KAF2010496.1"/>
    <property type="molecule type" value="Genomic_DNA"/>
</dbReference>
<keyword evidence="1" id="KW-0812">Transmembrane</keyword>
<protein>
    <submittedName>
        <fullName evidence="2">Uncharacterized protein</fullName>
    </submittedName>
</protein>
<accession>A0A6A5XCE8</accession>